<evidence type="ECO:0000313" key="7">
    <source>
        <dbReference type="EMBL" id="PHT88377.1"/>
    </source>
</evidence>
<dbReference type="PROSITE" id="PS00026">
    <property type="entry name" value="CHIT_BIND_I_1"/>
    <property type="match status" value="1"/>
</dbReference>
<accession>A0A2G3A2B8</accession>
<dbReference type="GO" id="GO:0008061">
    <property type="term" value="F:chitin binding"/>
    <property type="evidence" value="ECO:0007669"/>
    <property type="project" value="UniProtKB-UniRule"/>
</dbReference>
<reference evidence="7 8" key="1">
    <citation type="journal article" date="2014" name="Nat. Genet.">
        <title>Genome sequence of the hot pepper provides insights into the evolution of pungency in Capsicum species.</title>
        <authorList>
            <person name="Kim S."/>
            <person name="Park M."/>
            <person name="Yeom S.I."/>
            <person name="Kim Y.M."/>
            <person name="Lee J.M."/>
            <person name="Lee H.A."/>
            <person name="Seo E."/>
            <person name="Choi J."/>
            <person name="Cheong K."/>
            <person name="Kim K.T."/>
            <person name="Jung K."/>
            <person name="Lee G.W."/>
            <person name="Oh S.K."/>
            <person name="Bae C."/>
            <person name="Kim S.B."/>
            <person name="Lee H.Y."/>
            <person name="Kim S.Y."/>
            <person name="Kim M.S."/>
            <person name="Kang B.C."/>
            <person name="Jo Y.D."/>
            <person name="Yang H.B."/>
            <person name="Jeong H.J."/>
            <person name="Kang W.H."/>
            <person name="Kwon J.K."/>
            <person name="Shin C."/>
            <person name="Lim J.Y."/>
            <person name="Park J.H."/>
            <person name="Huh J.H."/>
            <person name="Kim J.S."/>
            <person name="Kim B.D."/>
            <person name="Cohen O."/>
            <person name="Paran I."/>
            <person name="Suh M.C."/>
            <person name="Lee S.B."/>
            <person name="Kim Y.K."/>
            <person name="Shin Y."/>
            <person name="Noh S.J."/>
            <person name="Park J."/>
            <person name="Seo Y.S."/>
            <person name="Kwon S.Y."/>
            <person name="Kim H.A."/>
            <person name="Park J.M."/>
            <person name="Kim H.J."/>
            <person name="Choi S.B."/>
            <person name="Bosland P.W."/>
            <person name="Reeves G."/>
            <person name="Jo S.H."/>
            <person name="Lee B.W."/>
            <person name="Cho H.T."/>
            <person name="Choi H.S."/>
            <person name="Lee M.S."/>
            <person name="Yu Y."/>
            <person name="Do Choi Y."/>
            <person name="Park B.S."/>
            <person name="van Deynze A."/>
            <person name="Ashrafi H."/>
            <person name="Hill T."/>
            <person name="Kim W.T."/>
            <person name="Pai H.S."/>
            <person name="Ahn H.K."/>
            <person name="Yeam I."/>
            <person name="Giovannoni J.J."/>
            <person name="Rose J.K."/>
            <person name="Sorensen I."/>
            <person name="Lee S.J."/>
            <person name="Kim R.W."/>
            <person name="Choi I.Y."/>
            <person name="Choi B.S."/>
            <person name="Lim J.S."/>
            <person name="Lee Y.H."/>
            <person name="Choi D."/>
        </authorList>
    </citation>
    <scope>NUCLEOTIDE SEQUENCE [LARGE SCALE GENOMIC DNA]</scope>
    <source>
        <strain evidence="8">cv. CM334</strain>
    </source>
</reference>
<protein>
    <recommendedName>
        <fullName evidence="6">Chitin-binding type-1 domain-containing protein</fullName>
    </recommendedName>
</protein>
<dbReference type="InterPro" id="IPR036861">
    <property type="entry name" value="Endochitinase-like_sf"/>
</dbReference>
<reference evidence="7 8" key="2">
    <citation type="journal article" date="2017" name="Genome Biol.">
        <title>New reference genome sequences of hot pepper reveal the massive evolution of plant disease-resistance genes by retroduplication.</title>
        <authorList>
            <person name="Kim S."/>
            <person name="Park J."/>
            <person name="Yeom S.I."/>
            <person name="Kim Y.M."/>
            <person name="Seo E."/>
            <person name="Kim K.T."/>
            <person name="Kim M.S."/>
            <person name="Lee J.M."/>
            <person name="Cheong K."/>
            <person name="Shin H.S."/>
            <person name="Kim S.B."/>
            <person name="Han K."/>
            <person name="Lee J."/>
            <person name="Park M."/>
            <person name="Lee H.A."/>
            <person name="Lee H.Y."/>
            <person name="Lee Y."/>
            <person name="Oh S."/>
            <person name="Lee J.H."/>
            <person name="Choi E."/>
            <person name="Choi E."/>
            <person name="Lee S.E."/>
            <person name="Jeon J."/>
            <person name="Kim H."/>
            <person name="Choi G."/>
            <person name="Song H."/>
            <person name="Lee J."/>
            <person name="Lee S.C."/>
            <person name="Kwon J.K."/>
            <person name="Lee H.Y."/>
            <person name="Koo N."/>
            <person name="Hong Y."/>
            <person name="Kim R.W."/>
            <person name="Kang W.H."/>
            <person name="Huh J.H."/>
            <person name="Kang B.C."/>
            <person name="Yang T.J."/>
            <person name="Lee Y.H."/>
            <person name="Bennetzen J.L."/>
            <person name="Choi D."/>
        </authorList>
    </citation>
    <scope>NUCLEOTIDE SEQUENCE [LARGE SCALE GENOMIC DNA]</scope>
    <source>
        <strain evidence="8">cv. CM334</strain>
    </source>
</reference>
<dbReference type="Gramene" id="PHT88377">
    <property type="protein sequence ID" value="PHT88377"/>
    <property type="gene ID" value="T459_10483"/>
</dbReference>
<evidence type="ECO:0000259" key="6">
    <source>
        <dbReference type="PROSITE" id="PS50941"/>
    </source>
</evidence>
<name>A0A2G3A2B8_CAPAN</name>
<feature type="disulfide bond" evidence="4">
    <location>
        <begin position="59"/>
        <end position="71"/>
    </location>
</feature>
<dbReference type="InterPro" id="IPR018371">
    <property type="entry name" value="Chitin-binding_1_CS"/>
</dbReference>
<dbReference type="CDD" id="cd00035">
    <property type="entry name" value="ChtBD1"/>
    <property type="match status" value="1"/>
</dbReference>
<feature type="disulfide bond" evidence="4">
    <location>
        <begin position="83"/>
        <end position="87"/>
    </location>
</feature>
<feature type="signal peptide" evidence="5">
    <location>
        <begin position="1"/>
        <end position="23"/>
    </location>
</feature>
<evidence type="ECO:0000256" key="2">
    <source>
        <dbReference type="ARBA" id="ARBA00022729"/>
    </source>
</evidence>
<dbReference type="SUPFAM" id="SSF57016">
    <property type="entry name" value="Plant lectins/antimicrobial peptides"/>
    <property type="match status" value="1"/>
</dbReference>
<dbReference type="PROSITE" id="PS50941">
    <property type="entry name" value="CHIT_BIND_I_2"/>
    <property type="match status" value="1"/>
</dbReference>
<keyword evidence="3 4" id="KW-1015">Disulfide bond</keyword>
<dbReference type="SMART" id="SM00270">
    <property type="entry name" value="ChtBD1"/>
    <property type="match status" value="1"/>
</dbReference>
<dbReference type="Proteomes" id="UP000222542">
    <property type="component" value="Unassembled WGS sequence"/>
</dbReference>
<sequence length="216" mass="23429">MRGSGALVSLLALALFLLLKVSANPSHPFHLPANETILGHLELAEGEEQCGNRDGDKKCPCRECCSIWGFCGTGPEYCDPQTCQSQCEVPAATGMEIEGHKNVYVVIIHNLKPSSMFSLTVNQHATYEKFLDILWASNTKANHVVATGVGVEKYAKIVSNHNCQNQYIQNIAAKTKTLSHVRQVSVAVSLAGVSTGEFCYPENSQIQCNGGLYCPI</sequence>
<feature type="domain" description="Chitin-binding type-1" evidence="6">
    <location>
        <begin position="47"/>
        <end position="89"/>
    </location>
</feature>
<keyword evidence="1 4" id="KW-0147">Chitin-binding</keyword>
<dbReference type="Pfam" id="PF00187">
    <property type="entry name" value="Chitin_bind_1"/>
    <property type="match status" value="1"/>
</dbReference>
<keyword evidence="8" id="KW-1185">Reference proteome</keyword>
<evidence type="ECO:0000256" key="5">
    <source>
        <dbReference type="SAM" id="SignalP"/>
    </source>
</evidence>
<keyword evidence="2 5" id="KW-0732">Signal</keyword>
<dbReference type="EMBL" id="AYRZ02000003">
    <property type="protein sequence ID" value="PHT88377.1"/>
    <property type="molecule type" value="Genomic_DNA"/>
</dbReference>
<comment type="caution">
    <text evidence="7">The sequence shown here is derived from an EMBL/GenBank/DDBJ whole genome shotgun (WGS) entry which is preliminary data.</text>
</comment>
<dbReference type="PANTHER" id="PTHR47849">
    <property type="entry name" value="CHITIN-BINDING LECTIN 1"/>
    <property type="match status" value="1"/>
</dbReference>
<dbReference type="AlphaFoldDB" id="A0A2G3A2B8"/>
<dbReference type="Gene3D" id="3.30.60.10">
    <property type="entry name" value="Endochitinase-like"/>
    <property type="match status" value="1"/>
</dbReference>
<evidence type="ECO:0000256" key="1">
    <source>
        <dbReference type="ARBA" id="ARBA00022669"/>
    </source>
</evidence>
<feature type="disulfide bond" evidence="4">
    <location>
        <begin position="50"/>
        <end position="65"/>
    </location>
</feature>
<evidence type="ECO:0000256" key="4">
    <source>
        <dbReference type="PROSITE-ProRule" id="PRU00261"/>
    </source>
</evidence>
<evidence type="ECO:0000313" key="8">
    <source>
        <dbReference type="Proteomes" id="UP000222542"/>
    </source>
</evidence>
<proteinExistence type="predicted"/>
<feature type="disulfide bond" evidence="4">
    <location>
        <begin position="64"/>
        <end position="78"/>
    </location>
</feature>
<feature type="chain" id="PRO_5013558797" description="Chitin-binding type-1 domain-containing protein" evidence="5">
    <location>
        <begin position="24"/>
        <end position="216"/>
    </location>
</feature>
<dbReference type="PANTHER" id="PTHR47849:SF7">
    <property type="entry name" value="CHITIN-BINDING TYPE-1 DOMAIN-CONTAINING PROTEIN"/>
    <property type="match status" value="1"/>
</dbReference>
<evidence type="ECO:0000256" key="3">
    <source>
        <dbReference type="ARBA" id="ARBA00023157"/>
    </source>
</evidence>
<organism evidence="7 8">
    <name type="scientific">Capsicum annuum</name>
    <name type="common">Capsicum pepper</name>
    <dbReference type="NCBI Taxonomy" id="4072"/>
    <lineage>
        <taxon>Eukaryota</taxon>
        <taxon>Viridiplantae</taxon>
        <taxon>Streptophyta</taxon>
        <taxon>Embryophyta</taxon>
        <taxon>Tracheophyta</taxon>
        <taxon>Spermatophyta</taxon>
        <taxon>Magnoliopsida</taxon>
        <taxon>eudicotyledons</taxon>
        <taxon>Gunneridae</taxon>
        <taxon>Pentapetalae</taxon>
        <taxon>asterids</taxon>
        <taxon>lamiids</taxon>
        <taxon>Solanales</taxon>
        <taxon>Solanaceae</taxon>
        <taxon>Solanoideae</taxon>
        <taxon>Capsiceae</taxon>
        <taxon>Capsicum</taxon>
    </lineage>
</organism>
<dbReference type="InterPro" id="IPR001002">
    <property type="entry name" value="Chitin-bd_1"/>
</dbReference>
<gene>
    <name evidence="7" type="ORF">T459_10483</name>
</gene>